<keyword evidence="5" id="KW-0560">Oxidoreductase</keyword>
<evidence type="ECO:0000259" key="6">
    <source>
        <dbReference type="Pfam" id="PF00441"/>
    </source>
</evidence>
<evidence type="ECO:0000256" key="1">
    <source>
        <dbReference type="ARBA" id="ARBA00001974"/>
    </source>
</evidence>
<organism evidence="8 9">
    <name type="scientific">Thermomonospora echinospora</name>
    <dbReference type="NCBI Taxonomy" id="1992"/>
    <lineage>
        <taxon>Bacteria</taxon>
        <taxon>Bacillati</taxon>
        <taxon>Actinomycetota</taxon>
        <taxon>Actinomycetes</taxon>
        <taxon>Streptosporangiales</taxon>
        <taxon>Thermomonosporaceae</taxon>
        <taxon>Thermomonospora</taxon>
    </lineage>
</organism>
<dbReference type="PANTHER" id="PTHR43884:SF20">
    <property type="entry name" value="ACYL-COA DEHYDROGENASE FADE28"/>
    <property type="match status" value="1"/>
</dbReference>
<evidence type="ECO:0000259" key="7">
    <source>
        <dbReference type="Pfam" id="PF02771"/>
    </source>
</evidence>
<gene>
    <name evidence="8" type="ORF">SAMN04489712_14023</name>
</gene>
<name>A0A1H6E7C7_9ACTN</name>
<dbReference type="Pfam" id="PF02771">
    <property type="entry name" value="Acyl-CoA_dh_N"/>
    <property type="match status" value="1"/>
</dbReference>
<dbReference type="RefSeq" id="WP_103944691.1">
    <property type="nucleotide sequence ID" value="NZ_FNVO01000040.1"/>
</dbReference>
<dbReference type="GO" id="GO:0003995">
    <property type="term" value="F:acyl-CoA dehydrogenase activity"/>
    <property type="evidence" value="ECO:0007669"/>
    <property type="project" value="TreeGrafter"/>
</dbReference>
<dbReference type="InterPro" id="IPR037069">
    <property type="entry name" value="AcylCoA_DH/ox_N_sf"/>
</dbReference>
<keyword evidence="4" id="KW-0274">FAD</keyword>
<dbReference type="Proteomes" id="UP000236723">
    <property type="component" value="Unassembled WGS sequence"/>
</dbReference>
<evidence type="ECO:0000256" key="3">
    <source>
        <dbReference type="ARBA" id="ARBA00022630"/>
    </source>
</evidence>
<protein>
    <recommendedName>
        <fullName evidence="10">Acyl-CoA dehydrogenase</fullName>
    </recommendedName>
</protein>
<dbReference type="InterPro" id="IPR009075">
    <property type="entry name" value="AcylCo_DH/oxidase_C"/>
</dbReference>
<dbReference type="OrthoDB" id="4607453at2"/>
<dbReference type="SUPFAM" id="SSF47203">
    <property type="entry name" value="Acyl-CoA dehydrogenase C-terminal domain-like"/>
    <property type="match status" value="1"/>
</dbReference>
<dbReference type="InterPro" id="IPR013786">
    <property type="entry name" value="AcylCoA_DH/ox_N"/>
</dbReference>
<accession>A0A1H6E7C7</accession>
<sequence>MRFALSNEQRGFAQALDDLLGDAQVPAVSRSWADGDAATGLELWKRLADLGVTALCVPESHGGLAAEPADMVVAFEALGRHLAPGPYIESAVLAPALLTAAGGGPSLDEVASGSAIVTAAAPPMTPFALDADVADHVLLVDGTTLRAAQAGEPRTSVDRSRRLFEARPGEPLGSVDPVQVGRAFDAATLACSAQLLGAGEHVLATSVEYARSRWQFGRAIGEYQAVKHALADVRVALDFARPLVYGAAVALGDDGADASRDVSAAKAAASAAAYRASRTALQTHGAIGYTEEYDLGLWITKIRALTTAWGTVGFHRARVLDAVTAASA</sequence>
<dbReference type="InterPro" id="IPR036250">
    <property type="entry name" value="AcylCo_DH-like_C"/>
</dbReference>
<feature type="domain" description="Acyl-CoA dehydrogenase/oxidase N-terminal" evidence="7">
    <location>
        <begin position="7"/>
        <end position="97"/>
    </location>
</feature>
<evidence type="ECO:0000313" key="8">
    <source>
        <dbReference type="EMBL" id="SEG93728.1"/>
    </source>
</evidence>
<evidence type="ECO:0000313" key="9">
    <source>
        <dbReference type="Proteomes" id="UP000236723"/>
    </source>
</evidence>
<keyword evidence="9" id="KW-1185">Reference proteome</keyword>
<comment type="cofactor">
    <cofactor evidence="1">
        <name>FAD</name>
        <dbReference type="ChEBI" id="CHEBI:57692"/>
    </cofactor>
</comment>
<dbReference type="EMBL" id="FNVO01000040">
    <property type="protein sequence ID" value="SEG93728.1"/>
    <property type="molecule type" value="Genomic_DNA"/>
</dbReference>
<dbReference type="GO" id="GO:0050660">
    <property type="term" value="F:flavin adenine dinucleotide binding"/>
    <property type="evidence" value="ECO:0007669"/>
    <property type="project" value="InterPro"/>
</dbReference>
<evidence type="ECO:0000256" key="4">
    <source>
        <dbReference type="ARBA" id="ARBA00022827"/>
    </source>
</evidence>
<evidence type="ECO:0000256" key="2">
    <source>
        <dbReference type="ARBA" id="ARBA00009347"/>
    </source>
</evidence>
<dbReference type="PANTHER" id="PTHR43884">
    <property type="entry name" value="ACYL-COA DEHYDROGENASE"/>
    <property type="match status" value="1"/>
</dbReference>
<dbReference type="SUPFAM" id="SSF56645">
    <property type="entry name" value="Acyl-CoA dehydrogenase NM domain-like"/>
    <property type="match status" value="1"/>
</dbReference>
<proteinExistence type="inferred from homology"/>
<keyword evidence="3" id="KW-0285">Flavoprotein</keyword>
<comment type="similarity">
    <text evidence="2">Belongs to the acyl-CoA dehydrogenase family.</text>
</comment>
<dbReference type="InterPro" id="IPR009100">
    <property type="entry name" value="AcylCoA_DH/oxidase_NM_dom_sf"/>
</dbReference>
<dbReference type="Gene3D" id="1.10.540.10">
    <property type="entry name" value="Acyl-CoA dehydrogenase/oxidase, N-terminal domain"/>
    <property type="match status" value="1"/>
</dbReference>
<evidence type="ECO:0008006" key="10">
    <source>
        <dbReference type="Google" id="ProtNLM"/>
    </source>
</evidence>
<dbReference type="Gene3D" id="1.20.140.10">
    <property type="entry name" value="Butyryl-CoA Dehydrogenase, subunit A, domain 3"/>
    <property type="match status" value="1"/>
</dbReference>
<evidence type="ECO:0000256" key="5">
    <source>
        <dbReference type="ARBA" id="ARBA00023002"/>
    </source>
</evidence>
<dbReference type="Pfam" id="PF00441">
    <property type="entry name" value="Acyl-CoA_dh_1"/>
    <property type="match status" value="1"/>
</dbReference>
<dbReference type="AlphaFoldDB" id="A0A1H6E7C7"/>
<reference evidence="9" key="1">
    <citation type="submission" date="2016-10" db="EMBL/GenBank/DDBJ databases">
        <authorList>
            <person name="Varghese N."/>
            <person name="Submissions S."/>
        </authorList>
    </citation>
    <scope>NUCLEOTIDE SEQUENCE [LARGE SCALE GENOMIC DNA]</scope>
    <source>
        <strain evidence="9">DSM 43163</strain>
    </source>
</reference>
<feature type="domain" description="Acyl-CoA dehydrogenase/oxidase C-terminal" evidence="6">
    <location>
        <begin position="183"/>
        <end position="322"/>
    </location>
</feature>